<dbReference type="EMBL" id="VWXX01000036">
    <property type="protein sequence ID" value="KAA6183171.1"/>
    <property type="molecule type" value="Genomic_DNA"/>
</dbReference>
<comment type="caution">
    <text evidence="3">The sequence shown here is derived from an EMBL/GenBank/DDBJ whole genome shotgun (WGS) entry which is preliminary data.</text>
</comment>
<dbReference type="CDD" id="cd03801">
    <property type="entry name" value="GT4_PimA-like"/>
    <property type="match status" value="1"/>
</dbReference>
<keyword evidence="3" id="KW-0808">Transferase</keyword>
<evidence type="ECO:0000313" key="4">
    <source>
        <dbReference type="Proteomes" id="UP000322981"/>
    </source>
</evidence>
<protein>
    <submittedName>
        <fullName evidence="3">Glycosyltransferase family 4 protein</fullName>
    </submittedName>
</protein>
<dbReference type="Pfam" id="PF00534">
    <property type="entry name" value="Glycos_transf_1"/>
    <property type="match status" value="1"/>
</dbReference>
<proteinExistence type="predicted"/>
<dbReference type="InterPro" id="IPR028098">
    <property type="entry name" value="Glyco_trans_4-like_N"/>
</dbReference>
<dbReference type="SUPFAM" id="SSF53756">
    <property type="entry name" value="UDP-Glycosyltransferase/glycogen phosphorylase"/>
    <property type="match status" value="1"/>
</dbReference>
<dbReference type="Gene3D" id="3.40.50.2000">
    <property type="entry name" value="Glycogen Phosphorylase B"/>
    <property type="match status" value="2"/>
</dbReference>
<evidence type="ECO:0000313" key="3">
    <source>
        <dbReference type="EMBL" id="KAA6183171.1"/>
    </source>
</evidence>
<dbReference type="RefSeq" id="WP_150094491.1">
    <property type="nucleotide sequence ID" value="NZ_VWXX01000036.1"/>
</dbReference>
<gene>
    <name evidence="3" type="ORF">F2Q65_16410</name>
</gene>
<evidence type="ECO:0000259" key="2">
    <source>
        <dbReference type="Pfam" id="PF13579"/>
    </source>
</evidence>
<keyword evidence="4" id="KW-1185">Reference proteome</keyword>
<dbReference type="OrthoDB" id="6194329at2"/>
<evidence type="ECO:0000259" key="1">
    <source>
        <dbReference type="Pfam" id="PF00534"/>
    </source>
</evidence>
<feature type="domain" description="Glycosyl transferase family 1" evidence="1">
    <location>
        <begin position="213"/>
        <end position="383"/>
    </location>
</feature>
<dbReference type="AlphaFoldDB" id="A0A5M8FJ24"/>
<dbReference type="Pfam" id="PF13579">
    <property type="entry name" value="Glyco_trans_4_4"/>
    <property type="match status" value="1"/>
</dbReference>
<accession>A0A5M8FJ24</accession>
<dbReference type="PANTHER" id="PTHR45947:SF3">
    <property type="entry name" value="SULFOQUINOVOSYL TRANSFERASE SQD2"/>
    <property type="match status" value="1"/>
</dbReference>
<dbReference type="InterPro" id="IPR001296">
    <property type="entry name" value="Glyco_trans_1"/>
</dbReference>
<reference evidence="3 4" key="1">
    <citation type="submission" date="2019-09" db="EMBL/GenBank/DDBJ databases">
        <title>Whole-genome sequence of the purple sulfur bacterium Thiohalocapsa marina DSM 19078.</title>
        <authorList>
            <person name="Kyndt J.A."/>
            <person name="Meyer T.E."/>
        </authorList>
    </citation>
    <scope>NUCLEOTIDE SEQUENCE [LARGE SCALE GENOMIC DNA]</scope>
    <source>
        <strain evidence="3 4">DSM 19078</strain>
    </source>
</reference>
<name>A0A5M8FJ24_9GAMM</name>
<dbReference type="GO" id="GO:0016757">
    <property type="term" value="F:glycosyltransferase activity"/>
    <property type="evidence" value="ECO:0007669"/>
    <property type="project" value="InterPro"/>
</dbReference>
<organism evidence="3 4">
    <name type="scientific">Thiohalocapsa marina</name>
    <dbReference type="NCBI Taxonomy" id="424902"/>
    <lineage>
        <taxon>Bacteria</taxon>
        <taxon>Pseudomonadati</taxon>
        <taxon>Pseudomonadota</taxon>
        <taxon>Gammaproteobacteria</taxon>
        <taxon>Chromatiales</taxon>
        <taxon>Chromatiaceae</taxon>
        <taxon>Thiohalocapsa</taxon>
    </lineage>
</organism>
<dbReference type="PANTHER" id="PTHR45947">
    <property type="entry name" value="SULFOQUINOVOSYL TRANSFERASE SQD2"/>
    <property type="match status" value="1"/>
</dbReference>
<dbReference type="Proteomes" id="UP000322981">
    <property type="component" value="Unassembled WGS sequence"/>
</dbReference>
<dbReference type="InterPro" id="IPR050194">
    <property type="entry name" value="Glycosyltransferase_grp1"/>
</dbReference>
<feature type="domain" description="Glycosyltransferase subfamily 4-like N-terminal" evidence="2">
    <location>
        <begin position="16"/>
        <end position="200"/>
    </location>
</feature>
<sequence>MKIIQVPRRFVLSEWGGTETTILQTSRALQQAGHEAAIFTSLALSDQRRESIAGVPVRRFPYSYPFFGLSAADRRDMDRKGGNLLSLSLLLGLLREPGVDILHAHTGKRVGGLVRTAARLRGIPYVVTLHGGFFAVPKGEMEQMLAPIRNTFEWGRAFGALLGARRVLEDADAVICVGGDEYAAAKARLPDKRVELIPNGVDCDAFAQGDAAAFRAAHGIAPERRILLCVSRIDYQKNQIGLVEALARVTGPIPQAHLVLIGPVTVAGYRDRLMARIEELGLGDRVTLVPGLRPDDPLLAGAYHAAEVFCLPSLHEPFGIVILEAWAAGRPVVASRVGGIPSFTQDGDDILLAEPGDSADLAARLLQVLQDQPLAARIAEAGRIKARRDYAWSAIAARLLEIYRELPRGRARGTGA</sequence>